<keyword evidence="6" id="KW-0813">Transport</keyword>
<organism evidence="8 9">
    <name type="scientific">Leptothrix cholodnii (strain ATCC 51168 / LMG 8142 / SP-6)</name>
    <name type="common">Leptothrix discophora (strain SP-6)</name>
    <dbReference type="NCBI Taxonomy" id="395495"/>
    <lineage>
        <taxon>Bacteria</taxon>
        <taxon>Pseudomonadati</taxon>
        <taxon>Pseudomonadota</taxon>
        <taxon>Betaproteobacteria</taxon>
        <taxon>Burkholderiales</taxon>
        <taxon>Sphaerotilaceae</taxon>
        <taxon>Leptothrix</taxon>
    </lineage>
</organism>
<dbReference type="Proteomes" id="UP000001693">
    <property type="component" value="Chromosome"/>
</dbReference>
<comment type="similarity">
    <text evidence="2 6">Belongs to the ABC-3 integral membrane protein family.</text>
</comment>
<evidence type="ECO:0000256" key="4">
    <source>
        <dbReference type="ARBA" id="ARBA00022989"/>
    </source>
</evidence>
<feature type="transmembrane region" description="Helical" evidence="7">
    <location>
        <begin position="60"/>
        <end position="88"/>
    </location>
</feature>
<name>B1Y4B4_LEPCP</name>
<feature type="transmembrane region" description="Helical" evidence="7">
    <location>
        <begin position="20"/>
        <end position="40"/>
    </location>
</feature>
<feature type="transmembrane region" description="Helical" evidence="7">
    <location>
        <begin position="100"/>
        <end position="119"/>
    </location>
</feature>
<keyword evidence="5 7" id="KW-0472">Membrane</keyword>
<evidence type="ECO:0000313" key="8">
    <source>
        <dbReference type="EMBL" id="ACB35815.1"/>
    </source>
</evidence>
<evidence type="ECO:0000256" key="3">
    <source>
        <dbReference type="ARBA" id="ARBA00022692"/>
    </source>
</evidence>
<dbReference type="OrthoDB" id="9804300at2"/>
<dbReference type="AlphaFoldDB" id="B1Y4B4"/>
<dbReference type="EMBL" id="CP001013">
    <property type="protein sequence ID" value="ACB35815.1"/>
    <property type="molecule type" value="Genomic_DNA"/>
</dbReference>
<dbReference type="eggNOG" id="COG1108">
    <property type="taxonomic scope" value="Bacteria"/>
</dbReference>
<keyword evidence="3 6" id="KW-0812">Transmembrane</keyword>
<dbReference type="PANTHER" id="PTHR30477:SF13">
    <property type="entry name" value="IRON TRANSPORT SYSTEM MEMBRANE PROTEIN HI_0360-RELATED"/>
    <property type="match status" value="1"/>
</dbReference>
<reference evidence="8 9" key="1">
    <citation type="submission" date="2008-03" db="EMBL/GenBank/DDBJ databases">
        <title>Complete sequence of Leptothrix cholodnii SP-6.</title>
        <authorList>
            <consortium name="US DOE Joint Genome Institute"/>
            <person name="Copeland A."/>
            <person name="Lucas S."/>
            <person name="Lapidus A."/>
            <person name="Glavina del Rio T."/>
            <person name="Dalin E."/>
            <person name="Tice H."/>
            <person name="Bruce D."/>
            <person name="Goodwin L."/>
            <person name="Pitluck S."/>
            <person name="Chertkov O."/>
            <person name="Brettin T."/>
            <person name="Detter J.C."/>
            <person name="Han C."/>
            <person name="Kuske C.R."/>
            <person name="Schmutz J."/>
            <person name="Larimer F."/>
            <person name="Land M."/>
            <person name="Hauser L."/>
            <person name="Kyrpides N."/>
            <person name="Lykidis A."/>
            <person name="Emerson D."/>
            <person name="Richardson P."/>
        </authorList>
    </citation>
    <scope>NUCLEOTIDE SEQUENCE [LARGE SCALE GENOMIC DNA]</scope>
    <source>
        <strain evidence="9">ATCC 51168 / LMG 8142 / SP-6</strain>
    </source>
</reference>
<accession>B1Y4B4</accession>
<dbReference type="GO" id="GO:0043190">
    <property type="term" value="C:ATP-binding cassette (ABC) transporter complex"/>
    <property type="evidence" value="ECO:0007669"/>
    <property type="project" value="InterPro"/>
</dbReference>
<dbReference type="SUPFAM" id="SSF81345">
    <property type="entry name" value="ABC transporter involved in vitamin B12 uptake, BtuC"/>
    <property type="match status" value="1"/>
</dbReference>
<sequence length="295" mass="30160">MDLYSLLIQPFADFGFMRRALVATLALALGGAPLGCLLVLRRMSLVGEAMAHALLPGAAVGYLVAGLSLTAMGIGSFVAALLVALLAGAVSRATRQREDASFTAFYLVALALGVLLLSLRGGGADLLHVLFGSVLAIDDAALALIAAVCSLTLLALALAWRPLVMDSVDAGFLRSVSAAGPWVHGLLLVLVVANLVSAFQTLGTLMAVGQMMLPAIAARFWAASLIGMVCVALAIAVLAGAAGLLLSFHAELPSGPSIVLVSGLAYLLSVLLGRVDGVLPHLLRRDRHPAAVEGA</sequence>
<dbReference type="PANTHER" id="PTHR30477">
    <property type="entry name" value="ABC-TRANSPORTER METAL-BINDING PROTEIN"/>
    <property type="match status" value="1"/>
</dbReference>
<feature type="transmembrane region" description="Helical" evidence="7">
    <location>
        <begin position="182"/>
        <end position="208"/>
    </location>
</feature>
<evidence type="ECO:0000256" key="6">
    <source>
        <dbReference type="RuleBase" id="RU003943"/>
    </source>
</evidence>
<comment type="subcellular location">
    <subcellularLocation>
        <location evidence="6">Cell membrane</location>
        <topology evidence="6">Multi-pass membrane protein</topology>
    </subcellularLocation>
    <subcellularLocation>
        <location evidence="1">Membrane</location>
        <topology evidence="1">Multi-pass membrane protein</topology>
    </subcellularLocation>
</comment>
<dbReference type="InterPro" id="IPR037294">
    <property type="entry name" value="ABC_BtuC-like"/>
</dbReference>
<feature type="transmembrane region" description="Helical" evidence="7">
    <location>
        <begin position="258"/>
        <end position="279"/>
    </location>
</feature>
<evidence type="ECO:0000256" key="2">
    <source>
        <dbReference type="ARBA" id="ARBA00008034"/>
    </source>
</evidence>
<proteinExistence type="inferred from homology"/>
<dbReference type="GO" id="GO:0055085">
    <property type="term" value="P:transmembrane transport"/>
    <property type="evidence" value="ECO:0007669"/>
    <property type="project" value="InterPro"/>
</dbReference>
<protein>
    <submittedName>
        <fullName evidence="8">ABC-3 protein</fullName>
    </submittedName>
</protein>
<gene>
    <name evidence="8" type="ordered locus">Lcho_3561</name>
</gene>
<dbReference type="GO" id="GO:0010043">
    <property type="term" value="P:response to zinc ion"/>
    <property type="evidence" value="ECO:0007669"/>
    <property type="project" value="TreeGrafter"/>
</dbReference>
<dbReference type="HOGENOM" id="CLU_028808_4_2_4"/>
<dbReference type="RefSeq" id="WP_012348562.1">
    <property type="nucleotide sequence ID" value="NC_010524.1"/>
</dbReference>
<evidence type="ECO:0000256" key="7">
    <source>
        <dbReference type="SAM" id="Phobius"/>
    </source>
</evidence>
<evidence type="ECO:0000256" key="5">
    <source>
        <dbReference type="ARBA" id="ARBA00023136"/>
    </source>
</evidence>
<keyword evidence="4 7" id="KW-1133">Transmembrane helix</keyword>
<dbReference type="InterPro" id="IPR001626">
    <property type="entry name" value="ABC_TroCD"/>
</dbReference>
<keyword evidence="9" id="KW-1185">Reference proteome</keyword>
<dbReference type="Pfam" id="PF00950">
    <property type="entry name" value="ABC-3"/>
    <property type="match status" value="1"/>
</dbReference>
<evidence type="ECO:0000256" key="1">
    <source>
        <dbReference type="ARBA" id="ARBA00004141"/>
    </source>
</evidence>
<evidence type="ECO:0000313" key="9">
    <source>
        <dbReference type="Proteomes" id="UP000001693"/>
    </source>
</evidence>
<dbReference type="STRING" id="395495.Lcho_3561"/>
<dbReference type="KEGG" id="lch:Lcho_3561"/>
<feature type="transmembrane region" description="Helical" evidence="7">
    <location>
        <begin position="140"/>
        <end position="162"/>
    </location>
</feature>
<feature type="transmembrane region" description="Helical" evidence="7">
    <location>
        <begin position="220"/>
        <end position="246"/>
    </location>
</feature>